<accession>A0A0F9JW51</accession>
<dbReference type="EMBL" id="LAZR01016749">
    <property type="protein sequence ID" value="KKM03158.1"/>
    <property type="molecule type" value="Genomic_DNA"/>
</dbReference>
<comment type="caution">
    <text evidence="2">The sequence shown here is derived from an EMBL/GenBank/DDBJ whole genome shotgun (WGS) entry which is preliminary data.</text>
</comment>
<dbReference type="AlphaFoldDB" id="A0A0F9JW51"/>
<name>A0A0F9JW51_9ZZZZ</name>
<dbReference type="InterPro" id="IPR027924">
    <property type="entry name" value="XkdF"/>
</dbReference>
<protein>
    <recommendedName>
        <fullName evidence="1">Phage-like element PBSX protein XkdF domain-containing protein</fullName>
    </recommendedName>
</protein>
<proteinExistence type="predicted"/>
<sequence length="300" mass="33378">MPVQSCQRNGKEAFKWGDAGKGFIGSGAKARALAVGRAIAAQRSKHDSEEAWSSQGDFEELIVKLSDDDVSAVLVELPFLPEEHCAIWVKKADEEMQVVWGEIYIPDIPDTQDDFMTAVEIEKMAHLFLMDGLSVGAVDVQHDGEIRKGCFIVESFIARKNDPEFIEGAWVVAMKICDPDLWEDIKTGKLNGFSMQAQVYSTDRMVTLEIPDQIEGLTQKATNGDDHRHQYLVRFDSNGDFQGGVSNVVNGHKHVIRRRSITEMSVDPVGKEMADGHFHRYTLLDKLAGREEEEVPGGIG</sequence>
<gene>
    <name evidence="2" type="ORF">LCGC14_1777220</name>
</gene>
<dbReference type="Pfam" id="PF14550">
    <property type="entry name" value="Peptidase_S78_2"/>
    <property type="match status" value="1"/>
</dbReference>
<organism evidence="2">
    <name type="scientific">marine sediment metagenome</name>
    <dbReference type="NCBI Taxonomy" id="412755"/>
    <lineage>
        <taxon>unclassified sequences</taxon>
        <taxon>metagenomes</taxon>
        <taxon>ecological metagenomes</taxon>
    </lineage>
</organism>
<evidence type="ECO:0000313" key="2">
    <source>
        <dbReference type="EMBL" id="KKM03158.1"/>
    </source>
</evidence>
<evidence type="ECO:0000259" key="1">
    <source>
        <dbReference type="Pfam" id="PF14550"/>
    </source>
</evidence>
<reference evidence="2" key="1">
    <citation type="journal article" date="2015" name="Nature">
        <title>Complex archaea that bridge the gap between prokaryotes and eukaryotes.</title>
        <authorList>
            <person name="Spang A."/>
            <person name="Saw J.H."/>
            <person name="Jorgensen S.L."/>
            <person name="Zaremba-Niedzwiedzka K."/>
            <person name="Martijn J."/>
            <person name="Lind A.E."/>
            <person name="van Eijk R."/>
            <person name="Schleper C."/>
            <person name="Guy L."/>
            <person name="Ettema T.J."/>
        </authorList>
    </citation>
    <scope>NUCLEOTIDE SEQUENCE</scope>
</reference>
<feature type="domain" description="Phage-like element PBSX protein XkdF" evidence="1">
    <location>
        <begin position="89"/>
        <end position="198"/>
    </location>
</feature>